<dbReference type="AlphaFoldDB" id="A0A0T5X858"/>
<comment type="caution">
    <text evidence="2">The sequence shown here is derived from an EMBL/GenBank/DDBJ whole genome shotgun (WGS) entry which is preliminary data.</text>
</comment>
<feature type="region of interest" description="Disordered" evidence="1">
    <location>
        <begin position="18"/>
        <end position="70"/>
    </location>
</feature>
<protein>
    <submittedName>
        <fullName evidence="2">Uncharacterized protein</fullName>
    </submittedName>
</protein>
<keyword evidence="3" id="KW-1185">Reference proteome</keyword>
<sequence length="70" mass="8161">MLTTKQRIKIYEEFGVPSWAQNPKPKKINPETMPDSQKGNPFPVKRMEITRDNNKDKQGASLNNFIDSRR</sequence>
<proteinExistence type="predicted"/>
<organism evidence="2 3">
    <name type="scientific">Acetomicrobium hydrogeniformans ATCC BAA-1850</name>
    <dbReference type="NCBI Taxonomy" id="592015"/>
    <lineage>
        <taxon>Bacteria</taxon>
        <taxon>Thermotogati</taxon>
        <taxon>Synergistota</taxon>
        <taxon>Synergistia</taxon>
        <taxon>Synergistales</taxon>
        <taxon>Acetomicrobiaceae</taxon>
        <taxon>Acetomicrobium</taxon>
    </lineage>
</organism>
<feature type="compositionally biased region" description="Basic and acidic residues" evidence="1">
    <location>
        <begin position="45"/>
        <end position="58"/>
    </location>
</feature>
<evidence type="ECO:0000313" key="3">
    <source>
        <dbReference type="Proteomes" id="UP000005273"/>
    </source>
</evidence>
<dbReference type="EMBL" id="ACJX03000001">
    <property type="protein sequence ID" value="KRT34652.1"/>
    <property type="molecule type" value="Genomic_DNA"/>
</dbReference>
<dbReference type="Proteomes" id="UP000005273">
    <property type="component" value="Unassembled WGS sequence"/>
</dbReference>
<accession>A0A0T5X858</accession>
<dbReference type="STRING" id="592015.HMPREF1705_03891"/>
<feature type="compositionally biased region" description="Polar residues" evidence="1">
    <location>
        <begin position="60"/>
        <end position="70"/>
    </location>
</feature>
<evidence type="ECO:0000256" key="1">
    <source>
        <dbReference type="SAM" id="MobiDB-lite"/>
    </source>
</evidence>
<gene>
    <name evidence="2" type="ORF">HMPREF1705_03891</name>
</gene>
<evidence type="ECO:0000313" key="2">
    <source>
        <dbReference type="EMBL" id="KRT34652.1"/>
    </source>
</evidence>
<name>A0A0T5X858_9BACT</name>
<reference evidence="3" key="1">
    <citation type="submission" date="2012-09" db="EMBL/GenBank/DDBJ databases">
        <authorList>
            <person name="Weinstock G."/>
            <person name="Sodergren E."/>
            <person name="Clifton S."/>
            <person name="Fulton L."/>
            <person name="Fulton B."/>
            <person name="Courtney L."/>
            <person name="Fronick C."/>
            <person name="Harrison M."/>
            <person name="Strong C."/>
            <person name="Farmer C."/>
            <person name="Delehaunty K."/>
            <person name="Markovic C."/>
            <person name="Hall O."/>
            <person name="Minx P."/>
            <person name="Tomlinson C."/>
            <person name="Mitreva M."/>
            <person name="Nelson J."/>
            <person name="Hou S."/>
            <person name="Wollam A."/>
            <person name="Pepin K.H."/>
            <person name="Johnson M."/>
            <person name="Bhonagiri V."/>
            <person name="Nash W.E."/>
            <person name="Suruliraj S."/>
            <person name="Warren W."/>
            <person name="Chinwalla A."/>
            <person name="Mardis E.R."/>
            <person name="Wilson R.K."/>
        </authorList>
    </citation>
    <scope>NUCLEOTIDE SEQUENCE [LARGE SCALE GENOMIC DNA]</scope>
    <source>
        <strain evidence="3">OS1</strain>
    </source>
</reference>